<reference evidence="1" key="1">
    <citation type="submission" date="2019-03" db="EMBL/GenBank/DDBJ databases">
        <title>Metabolic reconstructions from genomes of highly enriched 'Candidatus Accumulibacter' and 'Candidatus Competibacter' bioreactor populations.</title>
        <authorList>
            <person name="Annavajhala M.K."/>
            <person name="Welles L."/>
            <person name="Abbas B."/>
            <person name="Sorokin D."/>
            <person name="Park H."/>
            <person name="Van Loosdrecht M."/>
            <person name="Chandran K."/>
        </authorList>
    </citation>
    <scope>NUCLEOTIDE SEQUENCE</scope>
    <source>
        <strain evidence="1">SBR_L</strain>
    </source>
</reference>
<proteinExistence type="predicted"/>
<gene>
    <name evidence="1" type="ORF">E4Q08_17040</name>
</gene>
<evidence type="ECO:0000313" key="1">
    <source>
        <dbReference type="EMBL" id="NMQ06830.1"/>
    </source>
</evidence>
<sequence length="90" mass="10554">MAAYPPYWDDDGSGGHCLRRAEWLTSDGKVLAVSDYEKRSKYLSFVSRFRAPCISSHWEFLLRPLVLHHSDEDGPVRYRQIEYHRMPLLA</sequence>
<organism evidence="1 2">
    <name type="scientific">Candidatus Accumulibacter contiguus</name>
    <dbReference type="NCBI Taxonomy" id="2954381"/>
    <lineage>
        <taxon>Bacteria</taxon>
        <taxon>Pseudomonadati</taxon>
        <taxon>Pseudomonadota</taxon>
        <taxon>Betaproteobacteria</taxon>
        <taxon>Candidatus Accumulibacter</taxon>
    </lineage>
</organism>
<evidence type="ECO:0000313" key="2">
    <source>
        <dbReference type="Proteomes" id="UP000886469"/>
    </source>
</evidence>
<name>A0ABX1TAZ1_9PROT</name>
<comment type="caution">
    <text evidence="1">The sequence shown here is derived from an EMBL/GenBank/DDBJ whole genome shotgun (WGS) entry which is preliminary data.</text>
</comment>
<accession>A0ABX1TAZ1</accession>
<dbReference type="EMBL" id="SPMX01000055">
    <property type="protein sequence ID" value="NMQ06830.1"/>
    <property type="molecule type" value="Genomic_DNA"/>
</dbReference>
<keyword evidence="2" id="KW-1185">Reference proteome</keyword>
<protein>
    <submittedName>
        <fullName evidence="1">Uncharacterized protein</fullName>
    </submittedName>
</protein>
<dbReference type="Proteomes" id="UP000886469">
    <property type="component" value="Unassembled WGS sequence"/>
</dbReference>
<dbReference type="RefSeq" id="WP_169071254.1">
    <property type="nucleotide sequence ID" value="NZ_JAZKUC010000001.1"/>
</dbReference>